<organism evidence="1 2">
    <name type="scientific">Methylobacterium durans</name>
    <dbReference type="NCBI Taxonomy" id="2202825"/>
    <lineage>
        <taxon>Bacteria</taxon>
        <taxon>Pseudomonadati</taxon>
        <taxon>Pseudomonadota</taxon>
        <taxon>Alphaproteobacteria</taxon>
        <taxon>Hyphomicrobiales</taxon>
        <taxon>Methylobacteriaceae</taxon>
        <taxon>Methylobacterium</taxon>
    </lineage>
</organism>
<gene>
    <name evidence="1" type="ORF">DK389_20095</name>
</gene>
<evidence type="ECO:0000313" key="1">
    <source>
        <dbReference type="EMBL" id="AWN42376.1"/>
    </source>
</evidence>
<proteinExistence type="predicted"/>
<name>A0A2U8WAN3_9HYPH</name>
<dbReference type="KEGG" id="mets:DK389_20095"/>
<reference evidence="2" key="1">
    <citation type="submission" date="2018-05" db="EMBL/GenBank/DDBJ databases">
        <title>Complete Genome Sequence of Methylobacterium sp. 17SD2-17.</title>
        <authorList>
            <person name="Srinivasan S."/>
        </authorList>
    </citation>
    <scope>NUCLEOTIDE SEQUENCE [LARGE SCALE GENOMIC DNA]</scope>
    <source>
        <strain evidence="2">17SD2-17</strain>
    </source>
</reference>
<accession>A0A2U8WAN3</accession>
<dbReference type="EMBL" id="CP029550">
    <property type="protein sequence ID" value="AWN42376.1"/>
    <property type="molecule type" value="Genomic_DNA"/>
</dbReference>
<protein>
    <submittedName>
        <fullName evidence="1">Uncharacterized protein</fullName>
    </submittedName>
</protein>
<dbReference type="AlphaFoldDB" id="A0A2U8WAN3"/>
<keyword evidence="2" id="KW-1185">Reference proteome</keyword>
<sequence length="181" mass="20751">MLAAPAHVERAQARQKDMGLRQGRVERVPFLTHRDDQAPGPLDLGPRLLVQHGRRPARLAIRGENLRERHLQQEPARRVRDLEGGVHQVGPARPGMRQIGCDRRDALTHVEVGVLQVVEGDTFRIPLQAVERAQMEVVARHVAASADPDRQRRGRRWIGLRSLRFEGPSLRRRCRRHHSHR</sequence>
<dbReference type="Proteomes" id="UP000245926">
    <property type="component" value="Chromosome"/>
</dbReference>
<evidence type="ECO:0000313" key="2">
    <source>
        <dbReference type="Proteomes" id="UP000245926"/>
    </source>
</evidence>